<evidence type="ECO:0000256" key="7">
    <source>
        <dbReference type="ARBA" id="ARBA00023237"/>
    </source>
</evidence>
<organism evidence="9 10">
    <name type="scientific">Reichenbachiella agariperforans</name>
    <dbReference type="NCBI Taxonomy" id="156994"/>
    <lineage>
        <taxon>Bacteria</taxon>
        <taxon>Pseudomonadati</taxon>
        <taxon>Bacteroidota</taxon>
        <taxon>Cytophagia</taxon>
        <taxon>Cytophagales</taxon>
        <taxon>Reichenbachiellaceae</taxon>
        <taxon>Reichenbachiella</taxon>
    </lineage>
</organism>
<protein>
    <submittedName>
        <fullName evidence="9">Beta-barrel assembly machine subunit BamA</fullName>
    </submittedName>
</protein>
<keyword evidence="4" id="KW-0732">Signal</keyword>
<evidence type="ECO:0000256" key="1">
    <source>
        <dbReference type="ARBA" id="ARBA00004370"/>
    </source>
</evidence>
<evidence type="ECO:0000256" key="5">
    <source>
        <dbReference type="ARBA" id="ARBA00022737"/>
    </source>
</evidence>
<evidence type="ECO:0000256" key="3">
    <source>
        <dbReference type="ARBA" id="ARBA00022692"/>
    </source>
</evidence>
<evidence type="ECO:0000313" key="10">
    <source>
        <dbReference type="Proteomes" id="UP000184474"/>
    </source>
</evidence>
<reference evidence="10" key="1">
    <citation type="submission" date="2016-11" db="EMBL/GenBank/DDBJ databases">
        <authorList>
            <person name="Varghese N."/>
            <person name="Submissions S."/>
        </authorList>
    </citation>
    <scope>NUCLEOTIDE SEQUENCE [LARGE SCALE GENOMIC DNA]</scope>
    <source>
        <strain evidence="10">DSM 26134</strain>
    </source>
</reference>
<dbReference type="PANTHER" id="PTHR12815:SF47">
    <property type="entry name" value="TRANSLOCATION AND ASSEMBLY MODULE SUBUNIT TAMA"/>
    <property type="match status" value="1"/>
</dbReference>
<keyword evidence="10" id="KW-1185">Reference proteome</keyword>
<dbReference type="InterPro" id="IPR010827">
    <property type="entry name" value="BamA/TamA_POTRA"/>
</dbReference>
<gene>
    <name evidence="9" type="ORF">SAMN04488028_106203</name>
</gene>
<dbReference type="InterPro" id="IPR039910">
    <property type="entry name" value="D15-like"/>
</dbReference>
<comment type="subcellular location">
    <subcellularLocation>
        <location evidence="1">Membrane</location>
    </subcellularLocation>
</comment>
<sequence length="894" mass="101095">MKIKLLFILLITCTGAFGQIRYGNYGRTKSENTVRINYSNPKEYTIAEIQVVGAEYLDHIALTSISGLKVGDKVKIPGDDITQAIKKLWKQGLIGNVEIYATKVEGSNIYLTIELTERPRLSRFNFHGITKSEESDLREKINLIRGRVMTDAIIKNSELTVKKYFYEKGFLNTQVDIRYSQDSIISNSVMLDIDIEKNRKVKIRNVNFVGNENFPEMKLKGKMKNTGERPRFKIAGALIATGINALKPKDKRVKIKDEEDTAWYSLTKPLINLVIENVKLNVFKSSKFVEEKYKEDKEALIAFYNSKGYRDAYIAEDTIVTIDENSVDIDIRIVPGQQYFFREITWTGNFIHDDRTLDQILGVERGDIYNMESLDKKLNYNPNGPDISSLYMDNGYLFFSVNPVEVKIEGDSIDVEMRIYEGAQATIRKVYVTGNDRTNDHVIMRELRTLPGQKFSRSELIRTQRELSQLGYFNPETVSPNPIPNPVDETVDIEWSLEERPSDQIELSGGWGGSFGFVGTLGLTFNNFSLRNLTHFDKWRPLPVGDGQKLSLRLQANGRQFQSYSISFSEPWLGGKKPKSFGVSYNYSVQRSLNPYNRREILGSMQVTGVTVSLGQRLKWPDDYFTLSNAVSYTNYNLYRFGQSLGFDEGTGIANNFTFTTTLSRNSVDSPMYPRNGSSISLSLALTPPYSLFNDLDYQSASNNDRYKWVEYHKWMFDAKYYMQLAGNLVLSARAHMGYLGSYQSTTGIGPFERFQLGGDGLTGSNFLLGNDIIGLRGYDNNSITPTETVNGNVIRGGTLYNKFVFELRYPVSLNPSATIYVLSFAEAGNNWLDFTEYNPNNLYTSAGAGVRIFMPAFGLLGIDWGYGFDPDPSNPNGSASGGQIHFSIGQTLR</sequence>
<dbReference type="AlphaFoldDB" id="A0A1M6TW58"/>
<proteinExistence type="predicted"/>
<accession>A0A1M6TW58</accession>
<dbReference type="Gene3D" id="3.10.20.310">
    <property type="entry name" value="membrane protein fhac"/>
    <property type="match status" value="5"/>
</dbReference>
<keyword evidence="5" id="KW-0677">Repeat</keyword>
<keyword evidence="2" id="KW-1134">Transmembrane beta strand</keyword>
<keyword evidence="7" id="KW-0998">Cell outer membrane</keyword>
<evidence type="ECO:0000313" key="9">
    <source>
        <dbReference type="EMBL" id="SHK61048.1"/>
    </source>
</evidence>
<feature type="domain" description="POTRA" evidence="8">
    <location>
        <begin position="44"/>
        <end position="118"/>
    </location>
</feature>
<evidence type="ECO:0000256" key="4">
    <source>
        <dbReference type="ARBA" id="ARBA00022729"/>
    </source>
</evidence>
<dbReference type="Pfam" id="PF07244">
    <property type="entry name" value="POTRA"/>
    <property type="match status" value="4"/>
</dbReference>
<keyword evidence="6" id="KW-0472">Membrane</keyword>
<dbReference type="PIRSF" id="PIRSF006076">
    <property type="entry name" value="OM_assembly_OMP85"/>
    <property type="match status" value="1"/>
</dbReference>
<dbReference type="InterPro" id="IPR034746">
    <property type="entry name" value="POTRA"/>
</dbReference>
<dbReference type="GO" id="GO:0019867">
    <property type="term" value="C:outer membrane"/>
    <property type="evidence" value="ECO:0007669"/>
    <property type="project" value="InterPro"/>
</dbReference>
<dbReference type="GO" id="GO:0071709">
    <property type="term" value="P:membrane assembly"/>
    <property type="evidence" value="ECO:0007669"/>
    <property type="project" value="InterPro"/>
</dbReference>
<evidence type="ECO:0000256" key="6">
    <source>
        <dbReference type="ARBA" id="ARBA00023136"/>
    </source>
</evidence>
<dbReference type="PROSITE" id="PS51779">
    <property type="entry name" value="POTRA"/>
    <property type="match status" value="2"/>
</dbReference>
<dbReference type="PANTHER" id="PTHR12815">
    <property type="entry name" value="SORTING AND ASSEMBLY MACHINERY SAMM50 PROTEIN FAMILY MEMBER"/>
    <property type="match status" value="1"/>
</dbReference>
<dbReference type="InterPro" id="IPR000184">
    <property type="entry name" value="Bac_surfAg_D15"/>
</dbReference>
<dbReference type="STRING" id="156994.SAMN04488028_106203"/>
<feature type="domain" description="POTRA" evidence="8">
    <location>
        <begin position="425"/>
        <end position="500"/>
    </location>
</feature>
<dbReference type="EMBL" id="FRAA01000006">
    <property type="protein sequence ID" value="SHK61048.1"/>
    <property type="molecule type" value="Genomic_DNA"/>
</dbReference>
<dbReference type="Pfam" id="PF01103">
    <property type="entry name" value="Omp85"/>
    <property type="match status" value="1"/>
</dbReference>
<name>A0A1M6TW58_REIAG</name>
<dbReference type="Proteomes" id="UP000184474">
    <property type="component" value="Unassembled WGS sequence"/>
</dbReference>
<dbReference type="Gene3D" id="2.40.160.50">
    <property type="entry name" value="membrane protein fhac: a member of the omp85/tpsb transporter family"/>
    <property type="match status" value="1"/>
</dbReference>
<dbReference type="InterPro" id="IPR023707">
    <property type="entry name" value="OM_assembly_BamA"/>
</dbReference>
<keyword evidence="3" id="KW-0812">Transmembrane</keyword>
<evidence type="ECO:0000256" key="2">
    <source>
        <dbReference type="ARBA" id="ARBA00022452"/>
    </source>
</evidence>
<dbReference type="RefSeq" id="WP_073123988.1">
    <property type="nucleotide sequence ID" value="NZ_FRAA01000006.1"/>
</dbReference>
<evidence type="ECO:0000259" key="8">
    <source>
        <dbReference type="PROSITE" id="PS51779"/>
    </source>
</evidence>